<dbReference type="Proteomes" id="UP000095038">
    <property type="component" value="Unassembled WGS sequence"/>
</dbReference>
<evidence type="ECO:0000256" key="1">
    <source>
        <dbReference type="SAM" id="Phobius"/>
    </source>
</evidence>
<keyword evidence="3" id="KW-1185">Reference proteome</keyword>
<dbReference type="RefSeq" id="XP_020045886.1">
    <property type="nucleotide sequence ID" value="XM_020188729.1"/>
</dbReference>
<dbReference type="InParanoid" id="A0A1D2VDA5"/>
<reference evidence="3" key="1">
    <citation type="submission" date="2016-05" db="EMBL/GenBank/DDBJ databases">
        <title>Comparative genomics of biotechnologically important yeasts.</title>
        <authorList>
            <consortium name="DOE Joint Genome Institute"/>
            <person name="Riley R."/>
            <person name="Haridas S."/>
            <person name="Wolfe K.H."/>
            <person name="Lopes M.R."/>
            <person name="Hittinger C.T."/>
            <person name="Goker M."/>
            <person name="Salamov A."/>
            <person name="Wisecaver J."/>
            <person name="Long T.M."/>
            <person name="Aerts A.L."/>
            <person name="Barry K."/>
            <person name="Choi C."/>
            <person name="Clum A."/>
            <person name="Coughlan A.Y."/>
            <person name="Deshpande S."/>
            <person name="Douglass A.P."/>
            <person name="Hanson S.J."/>
            <person name="Klenk H.-P."/>
            <person name="Labutti K."/>
            <person name="Lapidus A."/>
            <person name="Lindquist E."/>
            <person name="Lipzen A."/>
            <person name="Meier-Kolthoff J.P."/>
            <person name="Ohm R.A."/>
            <person name="Otillar R.P."/>
            <person name="Pangilinan J."/>
            <person name="Peng Y."/>
            <person name="Rokas A."/>
            <person name="Rosa C.A."/>
            <person name="Scheuner C."/>
            <person name="Sibirny A.A."/>
            <person name="Slot J.C."/>
            <person name="Stielow J.B."/>
            <person name="Sun H."/>
            <person name="Kurtzman C.P."/>
            <person name="Blackwell M."/>
            <person name="Grigoriev I.V."/>
            <person name="Jeffries T.W."/>
        </authorList>
    </citation>
    <scope>NUCLEOTIDE SEQUENCE [LARGE SCALE GENOMIC DNA]</scope>
    <source>
        <strain evidence="3">DSM 1968</strain>
    </source>
</reference>
<keyword evidence="1" id="KW-0812">Transmembrane</keyword>
<name>A0A1D2VDA5_9ASCO</name>
<accession>A0A1D2VDA5</accession>
<gene>
    <name evidence="2" type="ORF">ASCRUDRAFT_109674</name>
</gene>
<proteinExistence type="predicted"/>
<sequence length="115" mass="13276">MNLDNSHFFQSPTIVFCFASLFITFYHSLSLFAIFSSNPCVSLFLYIFLFFPFVFLFFSLSFFTLSDPSNFASLFAITALFIGQGLLSAHLSHFFPIIFFFFSSFFSLTNIHPFI</sequence>
<organism evidence="2 3">
    <name type="scientific">Ascoidea rubescens DSM 1968</name>
    <dbReference type="NCBI Taxonomy" id="1344418"/>
    <lineage>
        <taxon>Eukaryota</taxon>
        <taxon>Fungi</taxon>
        <taxon>Dikarya</taxon>
        <taxon>Ascomycota</taxon>
        <taxon>Saccharomycotina</taxon>
        <taxon>Saccharomycetes</taxon>
        <taxon>Ascoideaceae</taxon>
        <taxon>Ascoidea</taxon>
    </lineage>
</organism>
<protein>
    <submittedName>
        <fullName evidence="2">Uncharacterized protein</fullName>
    </submittedName>
</protein>
<dbReference type="AlphaFoldDB" id="A0A1D2VDA5"/>
<keyword evidence="1" id="KW-1133">Transmembrane helix</keyword>
<keyword evidence="1" id="KW-0472">Membrane</keyword>
<evidence type="ECO:0000313" key="3">
    <source>
        <dbReference type="Proteomes" id="UP000095038"/>
    </source>
</evidence>
<feature type="transmembrane region" description="Helical" evidence="1">
    <location>
        <begin position="12"/>
        <end position="36"/>
    </location>
</feature>
<feature type="transmembrane region" description="Helical" evidence="1">
    <location>
        <begin position="94"/>
        <end position="114"/>
    </location>
</feature>
<dbReference type="EMBL" id="KV454485">
    <property type="protein sequence ID" value="ODV59579.1"/>
    <property type="molecule type" value="Genomic_DNA"/>
</dbReference>
<evidence type="ECO:0000313" key="2">
    <source>
        <dbReference type="EMBL" id="ODV59579.1"/>
    </source>
</evidence>
<dbReference type="GeneID" id="30962365"/>
<feature type="transmembrane region" description="Helical" evidence="1">
    <location>
        <begin position="43"/>
        <end position="65"/>
    </location>
</feature>